<reference evidence="2" key="1">
    <citation type="journal article" date="2023" name="Front. Plant Sci.">
        <title>Chromosomal-level genome assembly of Melastoma candidum provides insights into trichome evolution.</title>
        <authorList>
            <person name="Zhong Y."/>
            <person name="Wu W."/>
            <person name="Sun C."/>
            <person name="Zou P."/>
            <person name="Liu Y."/>
            <person name="Dai S."/>
            <person name="Zhou R."/>
        </authorList>
    </citation>
    <scope>NUCLEOTIDE SEQUENCE [LARGE SCALE GENOMIC DNA]</scope>
</reference>
<dbReference type="EMBL" id="CM042882">
    <property type="protein sequence ID" value="KAI4380749.1"/>
    <property type="molecule type" value="Genomic_DNA"/>
</dbReference>
<protein>
    <submittedName>
        <fullName evidence="1">Uncharacterized protein</fullName>
    </submittedName>
</protein>
<keyword evidence="2" id="KW-1185">Reference proteome</keyword>
<gene>
    <name evidence="1" type="ORF">MLD38_006903</name>
</gene>
<dbReference type="Proteomes" id="UP001057402">
    <property type="component" value="Chromosome 3"/>
</dbReference>
<comment type="caution">
    <text evidence="1">The sequence shown here is derived from an EMBL/GenBank/DDBJ whole genome shotgun (WGS) entry which is preliminary data.</text>
</comment>
<evidence type="ECO:0000313" key="1">
    <source>
        <dbReference type="EMBL" id="KAI4380749.1"/>
    </source>
</evidence>
<name>A0ACB9RT54_9MYRT</name>
<accession>A0ACB9RT54</accession>
<proteinExistence type="predicted"/>
<sequence length="143" mass="15516">MGDDDSEMDSDTSDNDDDDDELGGPKMPSPAVAHQSCVNRIRAMPQSPQICASWSESGYVQIWDLSSHLTALAESETEGIQGASKVFNQAPLVTFGGHKVEGYAVDWSPLVQGRLVTGDNKNSILLWEPTSNSKWTVDSTPFL</sequence>
<evidence type="ECO:0000313" key="2">
    <source>
        <dbReference type="Proteomes" id="UP001057402"/>
    </source>
</evidence>
<organism evidence="1 2">
    <name type="scientific">Melastoma candidum</name>
    <dbReference type="NCBI Taxonomy" id="119954"/>
    <lineage>
        <taxon>Eukaryota</taxon>
        <taxon>Viridiplantae</taxon>
        <taxon>Streptophyta</taxon>
        <taxon>Embryophyta</taxon>
        <taxon>Tracheophyta</taxon>
        <taxon>Spermatophyta</taxon>
        <taxon>Magnoliopsida</taxon>
        <taxon>eudicotyledons</taxon>
        <taxon>Gunneridae</taxon>
        <taxon>Pentapetalae</taxon>
        <taxon>rosids</taxon>
        <taxon>malvids</taxon>
        <taxon>Myrtales</taxon>
        <taxon>Melastomataceae</taxon>
        <taxon>Melastomatoideae</taxon>
        <taxon>Melastomateae</taxon>
        <taxon>Melastoma</taxon>
    </lineage>
</organism>